<protein>
    <submittedName>
        <fullName evidence="1">Uncharacterized protein</fullName>
    </submittedName>
</protein>
<sequence length="205" mass="23539">MFLEIEDETRDFVTIYKKDFLGTGTEKRREYRPKSTYPPPLNLLNGPYKKRLNTRRKNLSLPLEEQTEDPQENLNKIRDKYPRLKNILPEAVPDEDLVDQKENELLQTIYISDYSKGSGIFNSAEKPPDNLVPSEKEREILRTRTGDSEYDATIAASGNKIIKEKLLGEPLPVEPKIYIKGPDSPRSECSQVSAEKKLVLPSNIF</sequence>
<accession>A0A154P8M0</accession>
<evidence type="ECO:0000313" key="1">
    <source>
        <dbReference type="EMBL" id="KZC07558.1"/>
    </source>
</evidence>
<dbReference type="Proteomes" id="UP000076502">
    <property type="component" value="Unassembled WGS sequence"/>
</dbReference>
<dbReference type="EMBL" id="KQ434827">
    <property type="protein sequence ID" value="KZC07558.1"/>
    <property type="molecule type" value="Genomic_DNA"/>
</dbReference>
<proteinExistence type="predicted"/>
<name>A0A154P8M0_DUFNO</name>
<keyword evidence="2" id="KW-1185">Reference proteome</keyword>
<gene>
    <name evidence="1" type="ORF">WN55_08329</name>
</gene>
<evidence type="ECO:0000313" key="2">
    <source>
        <dbReference type="Proteomes" id="UP000076502"/>
    </source>
</evidence>
<dbReference type="OrthoDB" id="7201605at2759"/>
<reference evidence="1 2" key="1">
    <citation type="submission" date="2015-07" db="EMBL/GenBank/DDBJ databases">
        <title>The genome of Dufourea novaeangliae.</title>
        <authorList>
            <person name="Pan H."/>
            <person name="Kapheim K."/>
        </authorList>
    </citation>
    <scope>NUCLEOTIDE SEQUENCE [LARGE SCALE GENOMIC DNA]</scope>
    <source>
        <strain evidence="1">0120121106</strain>
        <tissue evidence="1">Whole body</tissue>
    </source>
</reference>
<dbReference type="AlphaFoldDB" id="A0A154P8M0"/>
<organism evidence="1 2">
    <name type="scientific">Dufourea novaeangliae</name>
    <name type="common">Sweat bee</name>
    <dbReference type="NCBI Taxonomy" id="178035"/>
    <lineage>
        <taxon>Eukaryota</taxon>
        <taxon>Metazoa</taxon>
        <taxon>Ecdysozoa</taxon>
        <taxon>Arthropoda</taxon>
        <taxon>Hexapoda</taxon>
        <taxon>Insecta</taxon>
        <taxon>Pterygota</taxon>
        <taxon>Neoptera</taxon>
        <taxon>Endopterygota</taxon>
        <taxon>Hymenoptera</taxon>
        <taxon>Apocrita</taxon>
        <taxon>Aculeata</taxon>
        <taxon>Apoidea</taxon>
        <taxon>Anthophila</taxon>
        <taxon>Halictidae</taxon>
        <taxon>Rophitinae</taxon>
        <taxon>Dufourea</taxon>
    </lineage>
</organism>